<accession>A0A0N0PAI6</accession>
<feature type="signal peptide" evidence="1">
    <location>
        <begin position="1"/>
        <end position="19"/>
    </location>
</feature>
<dbReference type="Gene3D" id="2.10.25.10">
    <property type="entry name" value="Laminin"/>
    <property type="match status" value="1"/>
</dbReference>
<organism evidence="3 4">
    <name type="scientific">Papilio xuthus</name>
    <name type="common">Asian swallowtail butterfly</name>
    <dbReference type="NCBI Taxonomy" id="66420"/>
    <lineage>
        <taxon>Eukaryota</taxon>
        <taxon>Metazoa</taxon>
        <taxon>Ecdysozoa</taxon>
        <taxon>Arthropoda</taxon>
        <taxon>Hexapoda</taxon>
        <taxon>Insecta</taxon>
        <taxon>Pterygota</taxon>
        <taxon>Neoptera</taxon>
        <taxon>Endopterygota</taxon>
        <taxon>Lepidoptera</taxon>
        <taxon>Glossata</taxon>
        <taxon>Ditrysia</taxon>
        <taxon>Papilionoidea</taxon>
        <taxon>Papilionidae</taxon>
        <taxon>Papilioninae</taxon>
        <taxon>Papilio</taxon>
    </lineage>
</organism>
<proteinExistence type="predicted"/>
<evidence type="ECO:0000313" key="3">
    <source>
        <dbReference type="EMBL" id="KPJ04937.1"/>
    </source>
</evidence>
<evidence type="ECO:0000256" key="1">
    <source>
        <dbReference type="SAM" id="SignalP"/>
    </source>
</evidence>
<gene>
    <name evidence="3" type="ORF">RR46_00211</name>
    <name evidence="2" type="ORF">RR46_13374</name>
</gene>
<dbReference type="EMBL" id="KQ459604">
    <property type="protein sequence ID" value="KPI92153.1"/>
    <property type="molecule type" value="Genomic_DNA"/>
</dbReference>
<evidence type="ECO:0008006" key="5">
    <source>
        <dbReference type="Google" id="ProtNLM"/>
    </source>
</evidence>
<protein>
    <recommendedName>
        <fullName evidence="5">TIL domain-containing protein</fullName>
    </recommendedName>
</protein>
<feature type="chain" id="PRO_5005857307" description="TIL domain-containing protein" evidence="1">
    <location>
        <begin position="20"/>
        <end position="88"/>
    </location>
</feature>
<reference evidence="3 4" key="1">
    <citation type="journal article" date="2015" name="Nat. Commun.">
        <title>Outbred genome sequencing and CRISPR/Cas9 gene editing in butterflies.</title>
        <authorList>
            <person name="Li X."/>
            <person name="Fan D."/>
            <person name="Zhang W."/>
            <person name="Liu G."/>
            <person name="Zhang L."/>
            <person name="Zhao L."/>
            <person name="Fang X."/>
            <person name="Chen L."/>
            <person name="Dong Y."/>
            <person name="Chen Y."/>
            <person name="Ding Y."/>
            <person name="Zhao R."/>
            <person name="Feng M."/>
            <person name="Zhu Y."/>
            <person name="Feng Y."/>
            <person name="Jiang X."/>
            <person name="Zhu D."/>
            <person name="Xiang H."/>
            <person name="Feng X."/>
            <person name="Li S."/>
            <person name="Wang J."/>
            <person name="Zhang G."/>
            <person name="Kronforst M.R."/>
            <person name="Wang W."/>
        </authorList>
    </citation>
    <scope>NUCLEOTIDE SEQUENCE [LARGE SCALE GENOMIC DNA]</scope>
    <source>
        <strain evidence="3">Ya'a_city_454_Px</strain>
        <tissue evidence="3">Whole body</tissue>
    </source>
</reference>
<dbReference type="Proteomes" id="UP000053268">
    <property type="component" value="Unassembled WGS sequence"/>
</dbReference>
<dbReference type="EMBL" id="KQ458800">
    <property type="protein sequence ID" value="KPJ04937.1"/>
    <property type="molecule type" value="Genomic_DNA"/>
</dbReference>
<sequence length="88" mass="9407">MKNILVLLFVAVMAYCVAGQGIPIANCPPGEHSVLYCPRQAEPSCDNPKVHDPPAGVFGACDIPDCFCDVPTVRDVKTKKCVLLSECS</sequence>
<keyword evidence="4" id="KW-1185">Reference proteome</keyword>
<keyword evidence="1" id="KW-0732">Signal</keyword>
<dbReference type="SUPFAM" id="SSF57567">
    <property type="entry name" value="Serine protease inhibitors"/>
    <property type="match status" value="1"/>
</dbReference>
<evidence type="ECO:0000313" key="2">
    <source>
        <dbReference type="EMBL" id="KPI92153.1"/>
    </source>
</evidence>
<dbReference type="InterPro" id="IPR036084">
    <property type="entry name" value="Ser_inhib-like_sf"/>
</dbReference>
<name>A0A0N0PAI6_PAPXU</name>
<evidence type="ECO:0000313" key="4">
    <source>
        <dbReference type="Proteomes" id="UP000053268"/>
    </source>
</evidence>
<dbReference type="AlphaFoldDB" id="A0A0N0PAI6"/>